<evidence type="ECO:0000313" key="1">
    <source>
        <dbReference type="EMBL" id="GGL19278.1"/>
    </source>
</evidence>
<sequence length="323" mass="34417">MRHTDPAPAHTGYRADDLVTAVAAAIRAPSMHNTQPWRFRLRDGGIDVLLDPQRGLTVADPTGWAARIACGAATFNARLALAVAGRPARVRLRPGPEPELAARMTPGPPRPATYVEQDLAAAIAHRHSNRQPFWPDPVPSPMRVRLLEAARAEGAWLDLLVGTTAFAGVAEIARSADRVLRRDPAYVAELMTWAHSDAARDGVPTPSGVAAIPGGPVPHRPYGEGPHGHDREPEPLLAVLGMGGDTAADQVAAGQALQHVLLAAHDVGLAASMISQPIEVPGAREQLRQAVGRRGVPQMVLRLGYGVRGRPTPRRDPAEFIDD</sequence>
<name>A0A8J3C8L5_9ACTN</name>
<protein>
    <recommendedName>
        <fullName evidence="3">Nitroreductase family protein</fullName>
    </recommendedName>
</protein>
<dbReference type="PANTHER" id="PTHR23026">
    <property type="entry name" value="NADPH NITROREDUCTASE"/>
    <property type="match status" value="1"/>
</dbReference>
<dbReference type="GO" id="GO:0016491">
    <property type="term" value="F:oxidoreductase activity"/>
    <property type="evidence" value="ECO:0007669"/>
    <property type="project" value="InterPro"/>
</dbReference>
<dbReference type="NCBIfam" id="NF047509">
    <property type="entry name" value="Rv3131_FMN_oxido"/>
    <property type="match status" value="1"/>
</dbReference>
<dbReference type="Gene3D" id="3.40.109.10">
    <property type="entry name" value="NADH Oxidase"/>
    <property type="match status" value="1"/>
</dbReference>
<dbReference type="AlphaFoldDB" id="A0A8J3C8L5"/>
<proteinExistence type="predicted"/>
<dbReference type="RefSeq" id="WP_189082916.1">
    <property type="nucleotide sequence ID" value="NZ_BMMX01000066.1"/>
</dbReference>
<gene>
    <name evidence="1" type="ORF">GCM10012284_62250</name>
</gene>
<dbReference type="Proteomes" id="UP000656042">
    <property type="component" value="Unassembled WGS sequence"/>
</dbReference>
<reference evidence="1" key="1">
    <citation type="journal article" date="2014" name="Int. J. Syst. Evol. Microbiol.">
        <title>Complete genome sequence of Corynebacterium casei LMG S-19264T (=DSM 44701T), isolated from a smear-ripened cheese.</title>
        <authorList>
            <consortium name="US DOE Joint Genome Institute (JGI-PGF)"/>
            <person name="Walter F."/>
            <person name="Albersmeier A."/>
            <person name="Kalinowski J."/>
            <person name="Ruckert C."/>
        </authorList>
    </citation>
    <scope>NUCLEOTIDE SEQUENCE</scope>
    <source>
        <strain evidence="1">CGMCC 4.7299</strain>
    </source>
</reference>
<dbReference type="InterPro" id="IPR050627">
    <property type="entry name" value="Nitroreductase/BluB"/>
</dbReference>
<evidence type="ECO:0008006" key="3">
    <source>
        <dbReference type="Google" id="ProtNLM"/>
    </source>
</evidence>
<accession>A0A8J3C8L5</accession>
<keyword evidence="2" id="KW-1185">Reference proteome</keyword>
<evidence type="ECO:0000313" key="2">
    <source>
        <dbReference type="Proteomes" id="UP000656042"/>
    </source>
</evidence>
<organism evidence="1 2">
    <name type="scientific">Mangrovihabitans endophyticus</name>
    <dbReference type="NCBI Taxonomy" id="1751298"/>
    <lineage>
        <taxon>Bacteria</taxon>
        <taxon>Bacillati</taxon>
        <taxon>Actinomycetota</taxon>
        <taxon>Actinomycetes</taxon>
        <taxon>Micromonosporales</taxon>
        <taxon>Micromonosporaceae</taxon>
        <taxon>Mangrovihabitans</taxon>
    </lineage>
</organism>
<reference evidence="1" key="2">
    <citation type="submission" date="2020-09" db="EMBL/GenBank/DDBJ databases">
        <authorList>
            <person name="Sun Q."/>
            <person name="Zhou Y."/>
        </authorList>
    </citation>
    <scope>NUCLEOTIDE SEQUENCE</scope>
    <source>
        <strain evidence="1">CGMCC 4.7299</strain>
    </source>
</reference>
<dbReference type="SUPFAM" id="SSF55469">
    <property type="entry name" value="FMN-dependent nitroreductase-like"/>
    <property type="match status" value="2"/>
</dbReference>
<comment type="caution">
    <text evidence="1">The sequence shown here is derived from an EMBL/GenBank/DDBJ whole genome shotgun (WGS) entry which is preliminary data.</text>
</comment>
<dbReference type="InterPro" id="IPR000415">
    <property type="entry name" value="Nitroreductase-like"/>
</dbReference>
<dbReference type="PANTHER" id="PTHR23026:SF123">
    <property type="entry name" value="NAD(P)H NITROREDUCTASE RV3131-RELATED"/>
    <property type="match status" value="1"/>
</dbReference>
<dbReference type="EMBL" id="BMMX01000066">
    <property type="protein sequence ID" value="GGL19278.1"/>
    <property type="molecule type" value="Genomic_DNA"/>
</dbReference>